<protein>
    <recommendedName>
        <fullName evidence="3">DUF3352 domain-containing protein</fullName>
    </recommendedName>
</protein>
<sequence>MMNRLRLLTVVALILAVVTYQLKKDESLTVANGAGLVINPDWLQNLEQPLTPEEDRRPPDQTFLTFPEWFLVHSPAEQAEDFKRRTATQFPFTDHVSQIWGSYAVINEQIKEYFPHNAEYHMMIKVIGVSSTIEYWLRQAYELVIGRITDTVKPVTAEDQFNQQYMQDYVHFIHESPWYLFDFTAQLGKLWSDTPWWGGHMFRKLERRYVLTSELMVKAAYGYLIGLGTRELYGVAAPTTAVVVTGLSLDQLSAFQVNASFSTDKHLVYLPRYRPFRQAAMSLAKQGGVFAEIAGNDSAILLSVLTDRGWQMQDPLVQRVFTQPIPADDQRQRVALVTPVPHLHQLLLALNEQDIVLEHVYDF</sequence>
<proteinExistence type="predicted"/>
<organism evidence="1 2">
    <name type="scientific">Marinicella sediminis</name>
    <dbReference type="NCBI Taxonomy" id="1792834"/>
    <lineage>
        <taxon>Bacteria</taxon>
        <taxon>Pseudomonadati</taxon>
        <taxon>Pseudomonadota</taxon>
        <taxon>Gammaproteobacteria</taxon>
        <taxon>Lysobacterales</taxon>
        <taxon>Marinicellaceae</taxon>
        <taxon>Marinicella</taxon>
    </lineage>
</organism>
<evidence type="ECO:0000313" key="2">
    <source>
        <dbReference type="Proteomes" id="UP001595533"/>
    </source>
</evidence>
<keyword evidence="2" id="KW-1185">Reference proteome</keyword>
<accession>A0ABV7J7K2</accession>
<evidence type="ECO:0008006" key="3">
    <source>
        <dbReference type="Google" id="ProtNLM"/>
    </source>
</evidence>
<evidence type="ECO:0000313" key="1">
    <source>
        <dbReference type="EMBL" id="MFC3194086.1"/>
    </source>
</evidence>
<comment type="caution">
    <text evidence="1">The sequence shown here is derived from an EMBL/GenBank/DDBJ whole genome shotgun (WGS) entry which is preliminary data.</text>
</comment>
<reference evidence="2" key="1">
    <citation type="journal article" date="2019" name="Int. J. Syst. Evol. Microbiol.">
        <title>The Global Catalogue of Microorganisms (GCM) 10K type strain sequencing project: providing services to taxonomists for standard genome sequencing and annotation.</title>
        <authorList>
            <consortium name="The Broad Institute Genomics Platform"/>
            <consortium name="The Broad Institute Genome Sequencing Center for Infectious Disease"/>
            <person name="Wu L."/>
            <person name="Ma J."/>
        </authorList>
    </citation>
    <scope>NUCLEOTIDE SEQUENCE [LARGE SCALE GENOMIC DNA]</scope>
    <source>
        <strain evidence="2">KCTC 42953</strain>
    </source>
</reference>
<dbReference type="EMBL" id="JBHRTS010000003">
    <property type="protein sequence ID" value="MFC3194086.1"/>
    <property type="molecule type" value="Genomic_DNA"/>
</dbReference>
<dbReference type="Proteomes" id="UP001595533">
    <property type="component" value="Unassembled WGS sequence"/>
</dbReference>
<gene>
    <name evidence="1" type="ORF">ACFODZ_07520</name>
</gene>
<name>A0ABV7J7K2_9GAMM</name>
<dbReference type="RefSeq" id="WP_077412049.1">
    <property type="nucleotide sequence ID" value="NZ_JBHRTS010000003.1"/>
</dbReference>